<organism evidence="2 3">
    <name type="scientific">Sanghuangporus baumii</name>
    <name type="common">Phellinus baumii</name>
    <dbReference type="NCBI Taxonomy" id="108892"/>
    <lineage>
        <taxon>Eukaryota</taxon>
        <taxon>Fungi</taxon>
        <taxon>Dikarya</taxon>
        <taxon>Basidiomycota</taxon>
        <taxon>Agaricomycotina</taxon>
        <taxon>Agaricomycetes</taxon>
        <taxon>Hymenochaetales</taxon>
        <taxon>Hymenochaetaceae</taxon>
        <taxon>Sanghuangporus</taxon>
    </lineage>
</organism>
<feature type="region of interest" description="Disordered" evidence="1">
    <location>
        <begin position="204"/>
        <end position="279"/>
    </location>
</feature>
<reference evidence="2" key="1">
    <citation type="submission" date="2016-06" db="EMBL/GenBank/DDBJ databases">
        <title>Draft Genome sequence of the fungus Inonotus baumii.</title>
        <authorList>
            <person name="Zhu H."/>
            <person name="Lin W."/>
        </authorList>
    </citation>
    <scope>NUCLEOTIDE SEQUENCE</scope>
    <source>
        <strain evidence="2">821</strain>
    </source>
</reference>
<name>A0A9Q5HUX6_SANBA</name>
<feature type="compositionally biased region" description="Low complexity" evidence="1">
    <location>
        <begin position="509"/>
        <end position="523"/>
    </location>
</feature>
<feature type="region of interest" description="Disordered" evidence="1">
    <location>
        <begin position="509"/>
        <end position="536"/>
    </location>
</feature>
<dbReference type="Proteomes" id="UP000757232">
    <property type="component" value="Unassembled WGS sequence"/>
</dbReference>
<feature type="region of interest" description="Disordered" evidence="1">
    <location>
        <begin position="601"/>
        <end position="628"/>
    </location>
</feature>
<gene>
    <name evidence="2" type="ORF">A7U60_g6509</name>
</gene>
<feature type="compositionally biased region" description="Polar residues" evidence="1">
    <location>
        <begin position="19"/>
        <end position="33"/>
    </location>
</feature>
<accession>A0A9Q5HUX6</accession>
<evidence type="ECO:0000256" key="1">
    <source>
        <dbReference type="SAM" id="MobiDB-lite"/>
    </source>
</evidence>
<dbReference type="OrthoDB" id="3261138at2759"/>
<feature type="compositionally biased region" description="Basic residues" evidence="1">
    <location>
        <begin position="51"/>
        <end position="61"/>
    </location>
</feature>
<feature type="region of interest" description="Disordered" evidence="1">
    <location>
        <begin position="1"/>
        <end position="161"/>
    </location>
</feature>
<feature type="region of interest" description="Disordered" evidence="1">
    <location>
        <begin position="391"/>
        <end position="412"/>
    </location>
</feature>
<proteinExistence type="predicted"/>
<evidence type="ECO:0000313" key="2">
    <source>
        <dbReference type="EMBL" id="OCB86391.1"/>
    </source>
</evidence>
<dbReference type="EMBL" id="LNZH02000202">
    <property type="protein sequence ID" value="OCB86391.1"/>
    <property type="molecule type" value="Genomic_DNA"/>
</dbReference>
<sequence length="628" mass="68187">MSSRQLPLAIYSSKRRQRSISNPHSRPVNSSSPLKPLASDADTTVEEMSKRMMKRSRRGLKRSFSGSETFKSASVGASPIDRPLEEARPAKRSKASARAPLQTILEPSHNTPLAPLEEEGSADMDLTDVVELKTPAPREDPANKEKDTTMNEESDFLSPLPSSRLAKRVIAHRTSSSDLAENKDKKIAPRGDYMLFSPAASDLASPFHSRPGSPHPNRRAVKNALNKKLNRTRSVGTDLRRRATMRSFSRAVSPASNASSPGARRHPSLPNSQGHQKENQGWLVPSKFKQPLGQATPRRPSETSVPFVRESSFFDSVPEACSTPVQVRRISAIVPPTPGRDIDATPRVTLGARSSALFNANTNNFASDEPTPRARPSVENVAAALFQTEDSLFPDSPTIPAEDSVREPARGSAPLNTRRRLINHTSEDSILSPCREAPTPAKKTRPEGDALLISGRTKAEPESVTLVPPSSPAVQPMSPSSSEGDELRDMFSILGLDEDDHWLASSLALTGSTSPNTSSVSTTNRKKTKSSLSTRKPIKKEIINTNRGGGRAPASSVSCAPRSKRILIATESPSSLNLFKATTAKYLKGRPTIKMKILDKPIRPATDSSDEIDFLKRRSGQTSGSSDR</sequence>
<dbReference type="AlphaFoldDB" id="A0A9Q5HUX6"/>
<feature type="region of interest" description="Disordered" evidence="1">
    <location>
        <begin position="428"/>
        <end position="447"/>
    </location>
</feature>
<feature type="compositionally biased region" description="Basic and acidic residues" evidence="1">
    <location>
        <begin position="136"/>
        <end position="149"/>
    </location>
</feature>
<keyword evidence="3" id="KW-1185">Reference proteome</keyword>
<feature type="region of interest" description="Disordered" evidence="1">
    <location>
        <begin position="458"/>
        <end position="485"/>
    </location>
</feature>
<evidence type="ECO:0000313" key="3">
    <source>
        <dbReference type="Proteomes" id="UP000757232"/>
    </source>
</evidence>
<feature type="compositionally biased region" description="Acidic residues" evidence="1">
    <location>
        <begin position="116"/>
        <end position="128"/>
    </location>
</feature>
<comment type="caution">
    <text evidence="2">The sequence shown here is derived from an EMBL/GenBank/DDBJ whole genome shotgun (WGS) entry which is preliminary data.</text>
</comment>
<protein>
    <submittedName>
        <fullName evidence="2">Uncharacterized protein</fullName>
    </submittedName>
</protein>